<gene>
    <name evidence="2" type="ORF">JOC47_003057</name>
</gene>
<keyword evidence="1" id="KW-1133">Transmembrane helix</keyword>
<accession>A0A939BQD7</accession>
<dbReference type="Proteomes" id="UP000774000">
    <property type="component" value="Unassembled WGS sequence"/>
</dbReference>
<dbReference type="AlphaFoldDB" id="A0A939BQD7"/>
<dbReference type="RefSeq" id="WP_204703223.1">
    <property type="nucleotide sequence ID" value="NZ_JAFBDQ010000032.1"/>
</dbReference>
<keyword evidence="1" id="KW-0812">Transmembrane</keyword>
<proteinExistence type="predicted"/>
<organism evidence="2 3">
    <name type="scientific">Halanaerobacter jeridensis</name>
    <dbReference type="NCBI Taxonomy" id="706427"/>
    <lineage>
        <taxon>Bacteria</taxon>
        <taxon>Bacillati</taxon>
        <taxon>Bacillota</taxon>
        <taxon>Clostridia</taxon>
        <taxon>Halanaerobiales</taxon>
        <taxon>Halobacteroidaceae</taxon>
        <taxon>Halanaerobacter</taxon>
    </lineage>
</organism>
<sequence>MENIILIIFFILFLIELFKNRKYKTLITIVSIGLTIISFIILFNQLTYYTQLNRKILIYHIEQTKNKYNLPSSVSEDLSSVYGDKDKLKEIFNVVDNLREPIKNKKSLSYYEFKNLNKRISLICFNYYASFIFNELGHIGDIITIVSSPSSILNANNNPVDIYIGKKEINKIKLNINDKKKIKIKINDENINLNNAILSVLKSEPEESIAKINKTGIIKTNNYGKTKLGGIIEFNNKLYIFKTAIIVSQK</sequence>
<keyword evidence="3" id="KW-1185">Reference proteome</keyword>
<name>A0A939BQD7_9FIRM</name>
<evidence type="ECO:0000313" key="2">
    <source>
        <dbReference type="EMBL" id="MBM7558187.1"/>
    </source>
</evidence>
<protein>
    <submittedName>
        <fullName evidence="2">Uncharacterized protein</fullName>
    </submittedName>
</protein>
<keyword evidence="1" id="KW-0472">Membrane</keyword>
<dbReference type="EMBL" id="JAFBDQ010000032">
    <property type="protein sequence ID" value="MBM7558187.1"/>
    <property type="molecule type" value="Genomic_DNA"/>
</dbReference>
<comment type="caution">
    <text evidence="2">The sequence shown here is derived from an EMBL/GenBank/DDBJ whole genome shotgun (WGS) entry which is preliminary data.</text>
</comment>
<feature type="transmembrane region" description="Helical" evidence="1">
    <location>
        <begin position="29"/>
        <end position="49"/>
    </location>
</feature>
<evidence type="ECO:0000256" key="1">
    <source>
        <dbReference type="SAM" id="Phobius"/>
    </source>
</evidence>
<evidence type="ECO:0000313" key="3">
    <source>
        <dbReference type="Proteomes" id="UP000774000"/>
    </source>
</evidence>
<reference evidence="2" key="1">
    <citation type="submission" date="2021-01" db="EMBL/GenBank/DDBJ databases">
        <title>Genomic Encyclopedia of Type Strains, Phase IV (KMG-IV): sequencing the most valuable type-strain genomes for metagenomic binning, comparative biology and taxonomic classification.</title>
        <authorList>
            <person name="Goeker M."/>
        </authorList>
    </citation>
    <scope>NUCLEOTIDE SEQUENCE</scope>
    <source>
        <strain evidence="2">DSM 23230</strain>
    </source>
</reference>